<organism evidence="4 5">
    <name type="scientific">Pelomonas aquatica</name>
    <dbReference type="NCBI Taxonomy" id="431058"/>
    <lineage>
        <taxon>Bacteria</taxon>
        <taxon>Pseudomonadati</taxon>
        <taxon>Pseudomonadota</taxon>
        <taxon>Betaproteobacteria</taxon>
        <taxon>Burkholderiales</taxon>
        <taxon>Sphaerotilaceae</taxon>
        <taxon>Roseateles</taxon>
    </lineage>
</organism>
<dbReference type="InterPro" id="IPR012675">
    <property type="entry name" value="Beta-grasp_dom_sf"/>
</dbReference>
<dbReference type="PANTHER" id="PTHR33359:SF1">
    <property type="entry name" value="MOLYBDOPTERIN SYNTHASE SULFUR CARRIER SUBUNIT"/>
    <property type="match status" value="1"/>
</dbReference>
<evidence type="ECO:0000256" key="1">
    <source>
        <dbReference type="ARBA" id="ARBA00022741"/>
    </source>
</evidence>
<accession>A0ABU1Z601</accession>
<dbReference type="RefSeq" id="WP_310343124.1">
    <property type="nucleotide sequence ID" value="NZ_JAVDXQ010000002.1"/>
</dbReference>
<proteinExistence type="inferred from homology"/>
<keyword evidence="1" id="KW-0547">Nucleotide-binding</keyword>
<dbReference type="InterPro" id="IPR044672">
    <property type="entry name" value="MOCS2A"/>
</dbReference>
<dbReference type="EMBL" id="JAVDXQ010000002">
    <property type="protein sequence ID" value="MDR7296047.1"/>
    <property type="molecule type" value="Genomic_DNA"/>
</dbReference>
<evidence type="ECO:0000256" key="3">
    <source>
        <dbReference type="ARBA" id="ARBA00024247"/>
    </source>
</evidence>
<evidence type="ECO:0000256" key="2">
    <source>
        <dbReference type="ARBA" id="ARBA00024200"/>
    </source>
</evidence>
<dbReference type="CDD" id="cd00754">
    <property type="entry name" value="Ubl_MoaD"/>
    <property type="match status" value="1"/>
</dbReference>
<dbReference type="InterPro" id="IPR016155">
    <property type="entry name" value="Mopterin_synth/thiamin_S_b"/>
</dbReference>
<comment type="caution">
    <text evidence="4">The sequence shown here is derived from an EMBL/GenBank/DDBJ whole genome shotgun (WGS) entry which is preliminary data.</text>
</comment>
<dbReference type="PANTHER" id="PTHR33359">
    <property type="entry name" value="MOLYBDOPTERIN SYNTHASE SULFUR CARRIER SUBUNIT"/>
    <property type="match status" value="1"/>
</dbReference>
<comment type="similarity">
    <text evidence="2">Belongs to the MoaD family.</text>
</comment>
<reference evidence="4 5" key="1">
    <citation type="submission" date="2023-07" db="EMBL/GenBank/DDBJ databases">
        <title>Sorghum-associated microbial communities from plants grown in Nebraska, USA.</title>
        <authorList>
            <person name="Schachtman D."/>
        </authorList>
    </citation>
    <scope>NUCLEOTIDE SEQUENCE [LARGE SCALE GENOMIC DNA]</scope>
    <source>
        <strain evidence="4 5">BE310</strain>
    </source>
</reference>
<evidence type="ECO:0000313" key="4">
    <source>
        <dbReference type="EMBL" id="MDR7296047.1"/>
    </source>
</evidence>
<dbReference type="InterPro" id="IPR003749">
    <property type="entry name" value="ThiS/MoaD-like"/>
</dbReference>
<dbReference type="NCBIfam" id="TIGR01682">
    <property type="entry name" value="moaD"/>
    <property type="match status" value="1"/>
</dbReference>
<evidence type="ECO:0000313" key="5">
    <source>
        <dbReference type="Proteomes" id="UP001180536"/>
    </source>
</evidence>
<name>A0ABU1Z601_9BURK</name>
<protein>
    <recommendedName>
        <fullName evidence="3">Molybdopterin synthase sulfur carrier subunit</fullName>
    </recommendedName>
</protein>
<keyword evidence="5" id="KW-1185">Reference proteome</keyword>
<dbReference type="Proteomes" id="UP001180536">
    <property type="component" value="Unassembled WGS sequence"/>
</dbReference>
<dbReference type="Gene3D" id="3.10.20.30">
    <property type="match status" value="1"/>
</dbReference>
<dbReference type="SUPFAM" id="SSF54285">
    <property type="entry name" value="MoaD/ThiS"/>
    <property type="match status" value="1"/>
</dbReference>
<dbReference type="Pfam" id="PF02597">
    <property type="entry name" value="ThiS"/>
    <property type="match status" value="1"/>
</dbReference>
<sequence>MTVTVKLRFFASLREKLGEGEALELPEGSTVAAARMALQARGGVHAEALAPGRAVRSALNQKMCTESALLSDGDELAFFPPVTGG</sequence>
<gene>
    <name evidence="4" type="ORF">J2X16_001386</name>
</gene>